<protein>
    <submittedName>
        <fullName evidence="2">DUF4136 domain-containing protein</fullName>
    </submittedName>
</protein>
<dbReference type="PROSITE" id="PS51257">
    <property type="entry name" value="PROKAR_LIPOPROTEIN"/>
    <property type="match status" value="1"/>
</dbReference>
<evidence type="ECO:0000313" key="3">
    <source>
        <dbReference type="Proteomes" id="UP000727490"/>
    </source>
</evidence>
<proteinExistence type="predicted"/>
<gene>
    <name evidence="2" type="ORF">EGN73_09095</name>
</gene>
<dbReference type="Proteomes" id="UP000727490">
    <property type="component" value="Unassembled WGS sequence"/>
</dbReference>
<evidence type="ECO:0000259" key="1">
    <source>
        <dbReference type="Pfam" id="PF13590"/>
    </source>
</evidence>
<reference evidence="2 3" key="1">
    <citation type="journal article" date="2020" name="Syst. Appl. Microbiol.">
        <title>Arthrospiribacter ruber gen. nov., sp. nov., a novel bacterium isolated from Arthrospira cultures.</title>
        <authorList>
            <person name="Waleron M."/>
            <person name="Misztak A."/>
            <person name="Waleron M.M."/>
            <person name="Furmaniak M."/>
            <person name="Mrozik A."/>
            <person name="Waleron K."/>
        </authorList>
    </citation>
    <scope>NUCLEOTIDE SEQUENCE [LARGE SCALE GENOMIC DNA]</scope>
    <source>
        <strain evidence="2 3">DPMB0001</strain>
    </source>
</reference>
<comment type="caution">
    <text evidence="2">The sequence shown here is derived from an EMBL/GenBank/DDBJ whole genome shotgun (WGS) entry which is preliminary data.</text>
</comment>
<organism evidence="2 3">
    <name type="scientific">Arthrospiribacter ruber</name>
    <dbReference type="NCBI Taxonomy" id="2487934"/>
    <lineage>
        <taxon>Bacteria</taxon>
        <taxon>Pseudomonadati</taxon>
        <taxon>Bacteroidota</taxon>
        <taxon>Cytophagia</taxon>
        <taxon>Cytophagales</taxon>
        <taxon>Cyclobacteriaceae</taxon>
        <taxon>Arthrospiribacter</taxon>
    </lineage>
</organism>
<dbReference type="RefSeq" id="WP_219288572.1">
    <property type="nucleotide sequence ID" value="NZ_RPHB01000004.1"/>
</dbReference>
<name>A0A951IXA1_9BACT</name>
<sequence length="188" mass="22093">MKTVFSKIIVVVLLSILLAGCSSVEMFKEKTEFAPYKEYTTFAILNKEFDQRGFRDAFLDAMVLDGLERLLQGQGMVYDPNEPEIILRYTSNEDPRQKEIVNNMMPMWGYRVWDPWMFDPRFMNRPPVSTKNYELMQLIVDFVDPKNDKMLMRLTAVSEVSSPKDKQKKVKKSVEKVVETYINHMKNK</sequence>
<dbReference type="InterPro" id="IPR025411">
    <property type="entry name" value="DUF4136"/>
</dbReference>
<evidence type="ECO:0000313" key="2">
    <source>
        <dbReference type="EMBL" id="MBW3467969.1"/>
    </source>
</evidence>
<keyword evidence="3" id="KW-1185">Reference proteome</keyword>
<accession>A0A951IXA1</accession>
<dbReference type="AlphaFoldDB" id="A0A951IXA1"/>
<dbReference type="EMBL" id="RPHB01000004">
    <property type="protein sequence ID" value="MBW3467969.1"/>
    <property type="molecule type" value="Genomic_DNA"/>
</dbReference>
<feature type="domain" description="DUF4136" evidence="1">
    <location>
        <begin position="35"/>
        <end position="181"/>
    </location>
</feature>
<dbReference type="Pfam" id="PF13590">
    <property type="entry name" value="DUF4136"/>
    <property type="match status" value="1"/>
</dbReference>